<dbReference type="PANTHER" id="PTHR30188:SF13">
    <property type="entry name" value="CONSERVED HYPOTHETICAL INTEGRAL MEMBRANE PROTEIN YRBE3B"/>
    <property type="match status" value="1"/>
</dbReference>
<dbReference type="GO" id="GO:0005548">
    <property type="term" value="F:phospholipid transporter activity"/>
    <property type="evidence" value="ECO:0007669"/>
    <property type="project" value="TreeGrafter"/>
</dbReference>
<organism evidence="2">
    <name type="scientific">Mycobacterium sp. (strain JLS)</name>
    <dbReference type="NCBI Taxonomy" id="164757"/>
    <lineage>
        <taxon>Bacteria</taxon>
        <taxon>Bacillati</taxon>
        <taxon>Actinomycetota</taxon>
        <taxon>Actinomycetes</taxon>
        <taxon>Mycobacteriales</taxon>
        <taxon>Mycobacteriaceae</taxon>
        <taxon>Mycobacterium</taxon>
    </lineage>
</organism>
<dbReference type="AlphaFoldDB" id="A0A5Q5CKT3"/>
<dbReference type="EMBL" id="CP000580">
    <property type="protein sequence ID" value="ABN99961.1"/>
    <property type="molecule type" value="Genomic_DNA"/>
</dbReference>
<feature type="transmembrane region" description="Helical" evidence="1">
    <location>
        <begin position="165"/>
        <end position="184"/>
    </location>
</feature>
<dbReference type="InterPro" id="IPR030802">
    <property type="entry name" value="Permease_MalE"/>
</dbReference>
<dbReference type="KEGG" id="mjl:Mjls_4189"/>
<proteinExistence type="predicted"/>
<protein>
    <recommendedName>
        <fullName evidence="3">ABC transporter permease</fullName>
    </recommendedName>
</protein>
<dbReference type="GO" id="GO:0043190">
    <property type="term" value="C:ATP-binding cassette (ABC) transporter complex"/>
    <property type="evidence" value="ECO:0007669"/>
    <property type="project" value="InterPro"/>
</dbReference>
<evidence type="ECO:0008006" key="3">
    <source>
        <dbReference type="Google" id="ProtNLM"/>
    </source>
</evidence>
<dbReference type="PANTHER" id="PTHR30188">
    <property type="entry name" value="ABC TRANSPORTER PERMEASE PROTEIN-RELATED"/>
    <property type="match status" value="1"/>
</dbReference>
<accession>A0A5Q5CKT3</accession>
<name>A0A5Q5CKT3_MYCSJ</name>
<reference evidence="2" key="1">
    <citation type="submission" date="2007-02" db="EMBL/GenBank/DDBJ databases">
        <title>Complete sequence of Mycobacterium sp. JLS.</title>
        <authorList>
            <consortium name="US DOE Joint Genome Institute"/>
            <person name="Copeland A."/>
            <person name="Lucas S."/>
            <person name="Lapidus A."/>
            <person name="Barry K."/>
            <person name="Detter J.C."/>
            <person name="Glavina del Rio T."/>
            <person name="Hammon N."/>
            <person name="Israni S."/>
            <person name="Dalin E."/>
            <person name="Tice H."/>
            <person name="Pitluck S."/>
            <person name="Chain P."/>
            <person name="Malfatti S."/>
            <person name="Shin M."/>
            <person name="Vergez L."/>
            <person name="Schmutz J."/>
            <person name="Larimer F."/>
            <person name="Land M."/>
            <person name="Hauser L."/>
            <person name="Kyrpides N."/>
            <person name="Mikhailova N."/>
            <person name="Miller C.D."/>
            <person name="Anderson A.J."/>
            <person name="Sims R.C."/>
            <person name="Richardson P."/>
        </authorList>
    </citation>
    <scope>NUCLEOTIDE SEQUENCE [LARGE SCALE GENOMIC DNA]</scope>
    <source>
        <strain evidence="2">JLS</strain>
    </source>
</reference>
<keyword evidence="1" id="KW-0812">Transmembrane</keyword>
<sequence>MSLSVAGPRFPGLTHRLDGWVAGWRRIGAQARFYAKTLGAMWEALVYYRGETLRMIAQMGLGAGALAMIGGTVGIVGFLTLTAGSLVTIQGYSSLSDIGVEALTGFVSAYVNGRIVTPLTAVISLSATIGAGTTAQLGAMRINEEIDALEVMGIRSVAYLASTRVIAGVIVVIPLYCIAVWMSFMSARFATTVYYGQATGIYDHYFSTFLQPSDILWSLFQAVLMGFVVMLVHTYYGFTASGGPAGVGEAVGRAVRTSLIAAVFVILFASLAIYGQSGNFQFSGA</sequence>
<evidence type="ECO:0000313" key="2">
    <source>
        <dbReference type="EMBL" id="ABN99961.1"/>
    </source>
</evidence>
<dbReference type="Pfam" id="PF02405">
    <property type="entry name" value="MlaE"/>
    <property type="match status" value="1"/>
</dbReference>
<keyword evidence="1" id="KW-1133">Transmembrane helix</keyword>
<evidence type="ECO:0000256" key="1">
    <source>
        <dbReference type="SAM" id="Phobius"/>
    </source>
</evidence>
<feature type="transmembrane region" description="Helical" evidence="1">
    <location>
        <begin position="215"/>
        <end position="238"/>
    </location>
</feature>
<feature type="transmembrane region" description="Helical" evidence="1">
    <location>
        <begin position="55"/>
        <end position="81"/>
    </location>
</feature>
<gene>
    <name evidence="2" type="ordered locus">Mjls_4189</name>
</gene>
<feature type="transmembrane region" description="Helical" evidence="1">
    <location>
        <begin position="259"/>
        <end position="277"/>
    </location>
</feature>
<keyword evidence="1" id="KW-0472">Membrane</keyword>